<feature type="compositionally biased region" description="Low complexity" evidence="1">
    <location>
        <begin position="39"/>
        <end position="51"/>
    </location>
</feature>
<evidence type="ECO:0000256" key="1">
    <source>
        <dbReference type="SAM" id="MobiDB-lite"/>
    </source>
</evidence>
<feature type="region of interest" description="Disordered" evidence="1">
    <location>
        <begin position="1"/>
        <end position="60"/>
    </location>
</feature>
<dbReference type="AlphaFoldDB" id="A0A6L3SU41"/>
<comment type="caution">
    <text evidence="2">The sequence shown here is derived from an EMBL/GenBank/DDBJ whole genome shotgun (WGS) entry which is preliminary data.</text>
</comment>
<evidence type="ECO:0000313" key="2">
    <source>
        <dbReference type="EMBL" id="KAB1074557.1"/>
    </source>
</evidence>
<proteinExistence type="predicted"/>
<sequence>MSWATRAGSRGRRAARTACATPKLGPSPRSRGRSRLRRPVPGLRRVPGSRRAPGPRQAPG</sequence>
<dbReference type="Proteomes" id="UP000474159">
    <property type="component" value="Unassembled WGS sequence"/>
</dbReference>
<accession>A0A6L3SU41</accession>
<keyword evidence="3" id="KW-1185">Reference proteome</keyword>
<protein>
    <submittedName>
        <fullName evidence="2">Uncharacterized protein</fullName>
    </submittedName>
</protein>
<evidence type="ECO:0000313" key="3">
    <source>
        <dbReference type="Proteomes" id="UP000474159"/>
    </source>
</evidence>
<name>A0A6L3SU41_9HYPH</name>
<organism evidence="2 3">
    <name type="scientific">Methylobacterium soli</name>
    <dbReference type="NCBI Taxonomy" id="553447"/>
    <lineage>
        <taxon>Bacteria</taxon>
        <taxon>Pseudomonadati</taxon>
        <taxon>Pseudomonadota</taxon>
        <taxon>Alphaproteobacteria</taxon>
        <taxon>Hyphomicrobiales</taxon>
        <taxon>Methylobacteriaceae</taxon>
        <taxon>Methylobacterium</taxon>
    </lineage>
</organism>
<reference evidence="2 3" key="1">
    <citation type="submission" date="2019-09" db="EMBL/GenBank/DDBJ databases">
        <title>YIM 48816 draft genome.</title>
        <authorList>
            <person name="Jiang L."/>
        </authorList>
    </citation>
    <scope>NUCLEOTIDE SEQUENCE [LARGE SCALE GENOMIC DNA]</scope>
    <source>
        <strain evidence="2 3">YIM 48816</strain>
    </source>
</reference>
<gene>
    <name evidence="2" type="ORF">F6X53_25550</name>
</gene>
<dbReference type="EMBL" id="VZZK01000036">
    <property type="protein sequence ID" value="KAB1074557.1"/>
    <property type="molecule type" value="Genomic_DNA"/>
</dbReference>